<comment type="caution">
    <text evidence="1">The sequence shown here is derived from an EMBL/GenBank/DDBJ whole genome shotgun (WGS) entry which is preliminary data.</text>
</comment>
<dbReference type="EMBL" id="BMJN01000030">
    <property type="protein sequence ID" value="GGE35137.1"/>
    <property type="molecule type" value="Genomic_DNA"/>
</dbReference>
<proteinExistence type="predicted"/>
<reference evidence="1" key="1">
    <citation type="journal article" date="2014" name="Int. J. Syst. Evol. Microbiol.">
        <title>Complete genome sequence of Corynebacterium casei LMG S-19264T (=DSM 44701T), isolated from a smear-ripened cheese.</title>
        <authorList>
            <consortium name="US DOE Joint Genome Institute (JGI-PGF)"/>
            <person name="Walter F."/>
            <person name="Albersmeier A."/>
            <person name="Kalinowski J."/>
            <person name="Ruckert C."/>
        </authorList>
    </citation>
    <scope>NUCLEOTIDE SEQUENCE</scope>
    <source>
        <strain evidence="1">CGMCC 1.15533</strain>
    </source>
</reference>
<evidence type="ECO:0000313" key="2">
    <source>
        <dbReference type="Proteomes" id="UP000660801"/>
    </source>
</evidence>
<name>A0A917EHD1_9STRE</name>
<reference evidence="1" key="2">
    <citation type="submission" date="2020-09" db="EMBL/GenBank/DDBJ databases">
        <authorList>
            <person name="Sun Q."/>
            <person name="Zhou Y."/>
        </authorList>
    </citation>
    <scope>NUCLEOTIDE SEQUENCE</scope>
    <source>
        <strain evidence="1">CGMCC 1.15533</strain>
    </source>
</reference>
<protein>
    <submittedName>
        <fullName evidence="1">Uncharacterized protein</fullName>
    </submittedName>
</protein>
<gene>
    <name evidence="1" type="ORF">GCM10011510_15600</name>
</gene>
<keyword evidence="2" id="KW-1185">Reference proteome</keyword>
<dbReference type="AlphaFoldDB" id="A0A917EHD1"/>
<evidence type="ECO:0000313" key="1">
    <source>
        <dbReference type="EMBL" id="GGE35137.1"/>
    </source>
</evidence>
<sequence>MARNGCCATRQHSISDVINSYSCNFKNSHSIVPTSLLLDFGLTFEGHIMYAYLSLFENKAVSVSQTG</sequence>
<accession>A0A917EHD1</accession>
<dbReference type="Proteomes" id="UP000660801">
    <property type="component" value="Unassembled WGS sequence"/>
</dbReference>
<organism evidence="1 2">
    <name type="scientific">Streptococcus himalayensis</name>
    <dbReference type="NCBI Taxonomy" id="1888195"/>
    <lineage>
        <taxon>Bacteria</taxon>
        <taxon>Bacillati</taxon>
        <taxon>Bacillota</taxon>
        <taxon>Bacilli</taxon>
        <taxon>Lactobacillales</taxon>
        <taxon>Streptococcaceae</taxon>
        <taxon>Streptococcus</taxon>
    </lineage>
</organism>